<dbReference type="FunFam" id="1.10.8.100:FF:000001">
    <property type="entry name" value="Ribosomal RNA small subunit methyltransferase A"/>
    <property type="match status" value="1"/>
</dbReference>
<evidence type="ECO:0000256" key="6">
    <source>
        <dbReference type="ARBA" id="ARBA00022884"/>
    </source>
</evidence>
<keyword evidence="5 7" id="KW-0949">S-adenosyl-L-methionine</keyword>
<evidence type="ECO:0000256" key="8">
    <source>
        <dbReference type="PROSITE-ProRule" id="PRU01026"/>
    </source>
</evidence>
<evidence type="ECO:0000256" key="2">
    <source>
        <dbReference type="ARBA" id="ARBA00022552"/>
    </source>
</evidence>
<dbReference type="NCBIfam" id="TIGR00755">
    <property type="entry name" value="ksgA"/>
    <property type="match status" value="1"/>
</dbReference>
<dbReference type="SUPFAM" id="SSF53335">
    <property type="entry name" value="S-adenosyl-L-methionine-dependent methyltransferases"/>
    <property type="match status" value="1"/>
</dbReference>
<proteinExistence type="inferred from homology"/>
<accession>A0A5B8UQJ4</accession>
<keyword evidence="1 7" id="KW-0963">Cytoplasm</keyword>
<dbReference type="PANTHER" id="PTHR11727:SF7">
    <property type="entry name" value="DIMETHYLADENOSINE TRANSFERASE-RELATED"/>
    <property type="match status" value="1"/>
</dbReference>
<dbReference type="PROSITE" id="PS51689">
    <property type="entry name" value="SAM_RNA_A_N6_MT"/>
    <property type="match status" value="1"/>
</dbReference>
<dbReference type="HAMAP" id="MF_00607">
    <property type="entry name" value="16SrRNA_methyltr_A"/>
    <property type="match status" value="1"/>
</dbReference>
<dbReference type="Proteomes" id="UP000321479">
    <property type="component" value="Chromosome"/>
</dbReference>
<dbReference type="Gene3D" id="1.10.8.100">
    <property type="entry name" value="Ribosomal RNA adenine dimethylase-like, domain 2"/>
    <property type="match status" value="1"/>
</dbReference>
<dbReference type="InterPro" id="IPR020598">
    <property type="entry name" value="rRNA_Ade_methylase_Trfase_N"/>
</dbReference>
<dbReference type="Gene3D" id="3.40.50.150">
    <property type="entry name" value="Vaccinia Virus protein VP39"/>
    <property type="match status" value="1"/>
</dbReference>
<feature type="binding site" evidence="7 8">
    <location>
        <position position="106"/>
    </location>
    <ligand>
        <name>S-adenosyl-L-methionine</name>
        <dbReference type="ChEBI" id="CHEBI:59789"/>
    </ligand>
</feature>
<comment type="similarity">
    <text evidence="7">Belongs to the class I-like SAM-binding methyltransferase superfamily. rRNA adenine N(6)-methyltransferase family. RsmA subfamily.</text>
</comment>
<keyword evidence="3 7" id="KW-0489">Methyltransferase</keyword>
<dbReference type="KEGG" id="mgin:FRZ54_01700"/>
<reference evidence="10 11" key="1">
    <citation type="journal article" date="2017" name="Curr. Microbiol.">
        <title>Mucilaginibacter ginsenosidivorans sp. nov., Isolated from Soil of Ginseng Field.</title>
        <authorList>
            <person name="Kim M.M."/>
            <person name="Siddiqi M.Z."/>
            <person name="Im W.T."/>
        </authorList>
    </citation>
    <scope>NUCLEOTIDE SEQUENCE [LARGE SCALE GENOMIC DNA]</scope>
    <source>
        <strain evidence="10 11">Gsoil 3017</strain>
    </source>
</reference>
<dbReference type="SMART" id="SM00650">
    <property type="entry name" value="rADc"/>
    <property type="match status" value="1"/>
</dbReference>
<evidence type="ECO:0000256" key="1">
    <source>
        <dbReference type="ARBA" id="ARBA00022490"/>
    </source>
</evidence>
<dbReference type="GO" id="GO:0005829">
    <property type="term" value="C:cytosol"/>
    <property type="evidence" value="ECO:0007669"/>
    <property type="project" value="TreeGrafter"/>
</dbReference>
<feature type="binding site" evidence="7 8">
    <location>
        <position position="41"/>
    </location>
    <ligand>
        <name>S-adenosyl-L-methionine</name>
        <dbReference type="ChEBI" id="CHEBI:59789"/>
    </ligand>
</feature>
<dbReference type="AlphaFoldDB" id="A0A5B8UQJ4"/>
<feature type="domain" description="Ribosomal RNA adenine methylase transferase N-terminal" evidence="9">
    <location>
        <begin position="20"/>
        <end position="191"/>
    </location>
</feature>
<feature type="binding site" evidence="7 8">
    <location>
        <position position="13"/>
    </location>
    <ligand>
        <name>S-adenosyl-L-methionine</name>
        <dbReference type="ChEBI" id="CHEBI:59789"/>
    </ligand>
</feature>
<dbReference type="PANTHER" id="PTHR11727">
    <property type="entry name" value="DIMETHYLADENOSINE TRANSFERASE"/>
    <property type="match status" value="1"/>
</dbReference>
<evidence type="ECO:0000256" key="4">
    <source>
        <dbReference type="ARBA" id="ARBA00022679"/>
    </source>
</evidence>
<dbReference type="EMBL" id="CP042436">
    <property type="protein sequence ID" value="QEC61347.1"/>
    <property type="molecule type" value="Genomic_DNA"/>
</dbReference>
<keyword evidence="4 7" id="KW-0808">Transferase</keyword>
<dbReference type="CDD" id="cd02440">
    <property type="entry name" value="AdoMet_MTases"/>
    <property type="match status" value="1"/>
</dbReference>
<evidence type="ECO:0000256" key="5">
    <source>
        <dbReference type="ARBA" id="ARBA00022691"/>
    </source>
</evidence>
<keyword evidence="2 7" id="KW-0698">rRNA processing</keyword>
<dbReference type="InterPro" id="IPR029063">
    <property type="entry name" value="SAM-dependent_MTases_sf"/>
</dbReference>
<dbReference type="InterPro" id="IPR001737">
    <property type="entry name" value="KsgA/Erm"/>
</dbReference>
<feature type="binding site" evidence="8">
    <location>
        <position position="63"/>
    </location>
    <ligand>
        <name>S-adenosyl-L-methionine</name>
        <dbReference type="ChEBI" id="CHEBI:59789"/>
    </ligand>
</feature>
<dbReference type="InterPro" id="IPR011530">
    <property type="entry name" value="rRNA_adenine_dimethylase"/>
</dbReference>
<dbReference type="GO" id="GO:0052908">
    <property type="term" value="F:16S rRNA (adenine(1518)-N(6)/adenine(1519)-N(6))-dimethyltransferase activity"/>
    <property type="evidence" value="ECO:0007669"/>
    <property type="project" value="UniProtKB-EC"/>
</dbReference>
<evidence type="ECO:0000313" key="11">
    <source>
        <dbReference type="Proteomes" id="UP000321479"/>
    </source>
</evidence>
<feature type="binding site" evidence="7 8">
    <location>
        <position position="87"/>
    </location>
    <ligand>
        <name>S-adenosyl-L-methionine</name>
        <dbReference type="ChEBI" id="CHEBI:59789"/>
    </ligand>
</feature>
<gene>
    <name evidence="7 10" type="primary">rsmA</name>
    <name evidence="7" type="synonym">ksgA</name>
    <name evidence="10" type="ORF">FRZ54_01700</name>
</gene>
<evidence type="ECO:0000259" key="9">
    <source>
        <dbReference type="SMART" id="SM00650"/>
    </source>
</evidence>
<comment type="function">
    <text evidence="7">Specifically dimethylates two adjacent adenosines (A1518 and A1519) in the loop of a conserved hairpin near the 3'-end of 16S rRNA in the 30S particle. May play a critical role in biogenesis of 30S subunits.</text>
</comment>
<name>A0A5B8UQJ4_9SPHI</name>
<dbReference type="Pfam" id="PF00398">
    <property type="entry name" value="RrnaAD"/>
    <property type="match status" value="1"/>
</dbReference>
<dbReference type="OrthoDB" id="9814755at2"/>
<dbReference type="RefSeq" id="WP_147029925.1">
    <property type="nucleotide sequence ID" value="NZ_CP042436.1"/>
</dbReference>
<evidence type="ECO:0000313" key="10">
    <source>
        <dbReference type="EMBL" id="QEC61347.1"/>
    </source>
</evidence>
<sequence>MTVVRAKKHLGQHFLTDKNIAAKIVGSLQLTGGYSQVLEVGPGMGILSDFLLQRLDLETYLIDIDTESYEFLQKKYPQLGERLINDDFLEMDFGKVFPGKFGIIGNFPYNISSQILFKVLDSRQQVVEVVGMFQKEVAERCAAKPGSKEYGILSVFLQAYYKIEYLFTVKAGVFNPPPKVLSAVIRLTRNEVAELDCDEKLFWQVVKAGFNQRRKTLRNAVSSLVNKEKMTDEPLLDLRAERLSVADFVSLTNKIAESR</sequence>
<organism evidence="10 11">
    <name type="scientific">Mucilaginibacter ginsenosidivorans</name>
    <dbReference type="NCBI Taxonomy" id="398053"/>
    <lineage>
        <taxon>Bacteria</taxon>
        <taxon>Pseudomonadati</taxon>
        <taxon>Bacteroidota</taxon>
        <taxon>Sphingobacteriia</taxon>
        <taxon>Sphingobacteriales</taxon>
        <taxon>Sphingobacteriaceae</taxon>
        <taxon>Mucilaginibacter</taxon>
    </lineage>
</organism>
<keyword evidence="11" id="KW-1185">Reference proteome</keyword>
<keyword evidence="6 7" id="KW-0694">RNA-binding</keyword>
<comment type="catalytic activity">
    <reaction evidence="7">
        <text>adenosine(1518)/adenosine(1519) in 16S rRNA + 4 S-adenosyl-L-methionine = N(6)-dimethyladenosine(1518)/N(6)-dimethyladenosine(1519) in 16S rRNA + 4 S-adenosyl-L-homocysteine + 4 H(+)</text>
        <dbReference type="Rhea" id="RHEA:19609"/>
        <dbReference type="Rhea" id="RHEA-COMP:10232"/>
        <dbReference type="Rhea" id="RHEA-COMP:10233"/>
        <dbReference type="ChEBI" id="CHEBI:15378"/>
        <dbReference type="ChEBI" id="CHEBI:57856"/>
        <dbReference type="ChEBI" id="CHEBI:59789"/>
        <dbReference type="ChEBI" id="CHEBI:74411"/>
        <dbReference type="ChEBI" id="CHEBI:74493"/>
        <dbReference type="EC" id="2.1.1.182"/>
    </reaction>
</comment>
<comment type="subcellular location">
    <subcellularLocation>
        <location evidence="7">Cytoplasm</location>
    </subcellularLocation>
</comment>
<evidence type="ECO:0000256" key="3">
    <source>
        <dbReference type="ARBA" id="ARBA00022603"/>
    </source>
</evidence>
<feature type="binding site" evidence="7 8">
    <location>
        <position position="15"/>
    </location>
    <ligand>
        <name>S-adenosyl-L-methionine</name>
        <dbReference type="ChEBI" id="CHEBI:59789"/>
    </ligand>
</feature>
<comment type="caution">
    <text evidence="7">Lacks conserved residue(s) required for the propagation of feature annotation.</text>
</comment>
<dbReference type="InterPro" id="IPR023165">
    <property type="entry name" value="rRNA_Ade_diMease-like_C"/>
</dbReference>
<dbReference type="EC" id="2.1.1.182" evidence="7"/>
<protein>
    <recommendedName>
        <fullName evidence="7">Ribosomal RNA small subunit methyltransferase A</fullName>
        <ecNumber evidence="7">2.1.1.182</ecNumber>
    </recommendedName>
    <alternativeName>
        <fullName evidence="7">16S rRNA (adenine(1518)-N(6)/adenine(1519)-N(6))-dimethyltransferase</fullName>
    </alternativeName>
    <alternativeName>
        <fullName evidence="7">16S rRNA dimethyladenosine transferase</fullName>
    </alternativeName>
    <alternativeName>
        <fullName evidence="7">16S rRNA dimethylase</fullName>
    </alternativeName>
    <alternativeName>
        <fullName evidence="7">S-adenosylmethionine-6-N', N'-adenosyl(rRNA) dimethyltransferase</fullName>
    </alternativeName>
</protein>
<dbReference type="GO" id="GO:0003723">
    <property type="term" value="F:RNA binding"/>
    <property type="evidence" value="ECO:0007669"/>
    <property type="project" value="UniProtKB-UniRule"/>
</dbReference>
<evidence type="ECO:0000256" key="7">
    <source>
        <dbReference type="HAMAP-Rule" id="MF_00607"/>
    </source>
</evidence>